<name>Q6V588_CLODI</name>
<feature type="domain" description="Peptidase M56" evidence="2">
    <location>
        <begin position="108"/>
        <end position="297"/>
    </location>
</feature>
<proteinExistence type="predicted"/>
<reference evidence="3" key="3">
    <citation type="journal article" date="2004" name="Anaerobe">
        <title>The development of Clostridium difficile genetic systems.</title>
        <authorList>
            <person name="Minton N."/>
            <person name="Carter G."/>
            <person name="Herbert M."/>
            <person name="O'keeffe T."/>
            <person name="Purdy D."/>
            <person name="Elmore M."/>
            <person name="Ostrowski A."/>
            <person name="Pennington O."/>
            <person name="Davis I."/>
        </authorList>
    </citation>
    <scope>NUCLEOTIDE SEQUENCE</scope>
    <source>
        <strain evidence="3">CD6</strain>
        <plasmid evidence="3">pCD6</plasmid>
    </source>
</reference>
<dbReference type="AlphaFoldDB" id="Q6V588"/>
<sequence>MEEHIMIEKIPRAELKVMMLFWDTDKVLTSRDIVNIMSEEWKSITSSLVICFLLLLRTTIFRIFNKGFNYYIWLIVIVRLLFPFSYFTYTISDSKFQYKPILNEVDYSNTVLIIYLTIVILLAIYRFIKYLKFKSLVIDLSYDIENLEINNLYNNLLKELNIEKHIKLKYTYEINTPSFFGLFDNYILLPPHNYNLNELHWILKHELIHYKSKDLYIRYLVLFLKCVYFFNPFIYLLDRIIYHSCELHCDEVVLKGCSLENIKSYANTILDSIERSSRDSNNYTTGLHRKSNFEKRVYDMFKNKGKSGILIALILCLLSSFTYFKFDSIISKPINHSLDAPLPVNTGKEKSFTITID</sequence>
<dbReference type="InterPro" id="IPR008756">
    <property type="entry name" value="Peptidase_M56"/>
</dbReference>
<dbReference type="PANTHER" id="PTHR34978:SF3">
    <property type="entry name" value="SLR0241 PROTEIN"/>
    <property type="match status" value="1"/>
</dbReference>
<protein>
    <recommendedName>
        <fullName evidence="2">Peptidase M56 domain-containing protein</fullName>
    </recommendedName>
</protein>
<keyword evidence="1" id="KW-0812">Transmembrane</keyword>
<dbReference type="InterPro" id="IPR052173">
    <property type="entry name" value="Beta-lactam_resp_regulator"/>
</dbReference>
<accession>Q6V588</accession>
<feature type="domain" description="Peptidase M56" evidence="2">
    <location>
        <begin position="43"/>
        <end position="92"/>
    </location>
</feature>
<dbReference type="CDD" id="cd07341">
    <property type="entry name" value="M56_BlaR1_MecR1_like"/>
    <property type="match status" value="1"/>
</dbReference>
<keyword evidence="3" id="KW-0614">Plasmid</keyword>
<feature type="transmembrane region" description="Helical" evidence="1">
    <location>
        <begin position="111"/>
        <end position="128"/>
    </location>
</feature>
<evidence type="ECO:0000256" key="1">
    <source>
        <dbReference type="SAM" id="Phobius"/>
    </source>
</evidence>
<keyword evidence="1" id="KW-0472">Membrane</keyword>
<geneLocation type="plasmid" evidence="3">
    <name>pCD6</name>
</geneLocation>
<keyword evidence="1" id="KW-1133">Transmembrane helix</keyword>
<feature type="transmembrane region" description="Helical" evidence="1">
    <location>
        <begin position="308"/>
        <end position="326"/>
    </location>
</feature>
<feature type="transmembrane region" description="Helical" evidence="1">
    <location>
        <begin position="71"/>
        <end position="91"/>
    </location>
</feature>
<dbReference type="PANTHER" id="PTHR34978">
    <property type="entry name" value="POSSIBLE SENSOR-TRANSDUCER PROTEIN BLAR"/>
    <property type="match status" value="1"/>
</dbReference>
<evidence type="ECO:0000259" key="2">
    <source>
        <dbReference type="Pfam" id="PF05569"/>
    </source>
</evidence>
<feature type="transmembrane region" description="Helical" evidence="1">
    <location>
        <begin position="216"/>
        <end position="237"/>
    </location>
</feature>
<dbReference type="RefSeq" id="WP_011161241.1">
    <property type="nucleotide sequence ID" value="NC_005326.1"/>
</dbReference>
<evidence type="ECO:0000313" key="3">
    <source>
        <dbReference type="EMBL" id="AAR13709.1"/>
    </source>
</evidence>
<organism evidence="3">
    <name type="scientific">Clostridioides difficile</name>
    <name type="common">Peptoclostridium difficile</name>
    <dbReference type="NCBI Taxonomy" id="1496"/>
    <lineage>
        <taxon>Bacteria</taxon>
        <taxon>Bacillati</taxon>
        <taxon>Bacillota</taxon>
        <taxon>Clostridia</taxon>
        <taxon>Peptostreptococcales</taxon>
        <taxon>Peptostreptococcaceae</taxon>
        <taxon>Clostridioides</taxon>
    </lineage>
</organism>
<reference evidence="3" key="1">
    <citation type="journal article" date="2002" name="Mol. Microbiol.">
        <title>Conjugative transfer of clostridial shuttle vectors from Escherichia coli to Clostridium difficile through circumvention of the restriction barrier.</title>
        <authorList>
            <person name="Purdy D."/>
            <person name="O'Keeffe T.A."/>
            <person name="Elmore M."/>
            <person name="Herbert M."/>
            <person name="McLeod A."/>
            <person name="Bokori-Brown M."/>
            <person name="Ostrowski A."/>
            <person name="Minton N.P."/>
        </authorList>
    </citation>
    <scope>NUCLEOTIDE SEQUENCE</scope>
    <source>
        <strain evidence="3">CD6</strain>
        <plasmid evidence="3">pCD6</plasmid>
    </source>
</reference>
<dbReference type="Pfam" id="PF05569">
    <property type="entry name" value="Peptidase_M56"/>
    <property type="match status" value="2"/>
</dbReference>
<reference evidence="3" key="2">
    <citation type="submission" date="2003-07" db="EMBL/GenBank/DDBJ databases">
        <authorList>
            <person name="Minton N.P."/>
        </authorList>
    </citation>
    <scope>NUCLEOTIDE SEQUENCE</scope>
    <source>
        <strain evidence="3">CD6</strain>
        <plasmid evidence="3">pCD6</plasmid>
    </source>
</reference>
<dbReference type="EMBL" id="AY350745">
    <property type="protein sequence ID" value="AAR13709.1"/>
    <property type="molecule type" value="Genomic_DNA"/>
</dbReference>